<gene>
    <name evidence="1" type="ORF">XELAEV_18032469mg</name>
</gene>
<dbReference type="AlphaFoldDB" id="A0A974HGP5"/>
<evidence type="ECO:0000313" key="2">
    <source>
        <dbReference type="Proteomes" id="UP000694892"/>
    </source>
</evidence>
<proteinExistence type="predicted"/>
<reference evidence="2" key="1">
    <citation type="journal article" date="2016" name="Nature">
        <title>Genome evolution in the allotetraploid frog Xenopus laevis.</title>
        <authorList>
            <person name="Session A.M."/>
            <person name="Uno Y."/>
            <person name="Kwon T."/>
            <person name="Chapman J.A."/>
            <person name="Toyoda A."/>
            <person name="Takahashi S."/>
            <person name="Fukui A."/>
            <person name="Hikosaka A."/>
            <person name="Suzuki A."/>
            <person name="Kondo M."/>
            <person name="van Heeringen S.J."/>
            <person name="Quigley I."/>
            <person name="Heinz S."/>
            <person name="Ogino H."/>
            <person name="Ochi H."/>
            <person name="Hellsten U."/>
            <person name="Lyons J.B."/>
            <person name="Simakov O."/>
            <person name="Putnam N."/>
            <person name="Stites J."/>
            <person name="Kuroki Y."/>
            <person name="Tanaka T."/>
            <person name="Michiue T."/>
            <person name="Watanabe M."/>
            <person name="Bogdanovic O."/>
            <person name="Lister R."/>
            <person name="Georgiou G."/>
            <person name="Paranjpe S.S."/>
            <person name="van Kruijsbergen I."/>
            <person name="Shu S."/>
            <person name="Carlson J."/>
            <person name="Kinoshita T."/>
            <person name="Ohta Y."/>
            <person name="Mawaribuchi S."/>
            <person name="Jenkins J."/>
            <person name="Grimwood J."/>
            <person name="Schmutz J."/>
            <person name="Mitros T."/>
            <person name="Mozaffari S.V."/>
            <person name="Suzuki Y."/>
            <person name="Haramoto Y."/>
            <person name="Yamamoto T.S."/>
            <person name="Takagi C."/>
            <person name="Heald R."/>
            <person name="Miller K."/>
            <person name="Haudenschild C."/>
            <person name="Kitzman J."/>
            <person name="Nakayama T."/>
            <person name="Izutsu Y."/>
            <person name="Robert J."/>
            <person name="Fortriede J."/>
            <person name="Burns K."/>
            <person name="Lotay V."/>
            <person name="Karimi K."/>
            <person name="Yasuoka Y."/>
            <person name="Dichmann D.S."/>
            <person name="Flajnik M.F."/>
            <person name="Houston D.W."/>
            <person name="Shendure J."/>
            <person name="DuPasquier L."/>
            <person name="Vize P.D."/>
            <person name="Zorn A.M."/>
            <person name="Ito M."/>
            <person name="Marcotte E.M."/>
            <person name="Wallingford J.B."/>
            <person name="Ito Y."/>
            <person name="Asashima M."/>
            <person name="Ueno N."/>
            <person name="Matsuda Y."/>
            <person name="Veenstra G.J."/>
            <person name="Fujiyama A."/>
            <person name="Harland R.M."/>
            <person name="Taira M."/>
            <person name="Rokhsar D.S."/>
        </authorList>
    </citation>
    <scope>NUCLEOTIDE SEQUENCE [LARGE SCALE GENOMIC DNA]</scope>
    <source>
        <strain evidence="2">J</strain>
    </source>
</reference>
<organism evidence="1 2">
    <name type="scientific">Xenopus laevis</name>
    <name type="common">African clawed frog</name>
    <dbReference type="NCBI Taxonomy" id="8355"/>
    <lineage>
        <taxon>Eukaryota</taxon>
        <taxon>Metazoa</taxon>
        <taxon>Chordata</taxon>
        <taxon>Craniata</taxon>
        <taxon>Vertebrata</taxon>
        <taxon>Euteleostomi</taxon>
        <taxon>Amphibia</taxon>
        <taxon>Batrachia</taxon>
        <taxon>Anura</taxon>
        <taxon>Pipoidea</taxon>
        <taxon>Pipidae</taxon>
        <taxon>Xenopodinae</taxon>
        <taxon>Xenopus</taxon>
        <taxon>Xenopus</taxon>
    </lineage>
</organism>
<dbReference type="Proteomes" id="UP000694892">
    <property type="component" value="Chromosome 6L"/>
</dbReference>
<evidence type="ECO:0000313" key="1">
    <source>
        <dbReference type="EMBL" id="OCT77270.1"/>
    </source>
</evidence>
<dbReference type="PANTHER" id="PTHR21301:SF12">
    <property type="match status" value="1"/>
</dbReference>
<sequence>MPMRQGLQYIAQTSRSIKTRIKEHRGNIRNFKQGTPTDTTVSRHFNTANHNQTQLKWMVLEVVQPSQRGGDMRKYLLQKEGFWIKRLKGYCHGEKIFFQNESVNSAAPAEFCTEIHFSNSNLNFEI</sequence>
<name>A0A974HGP5_XENLA</name>
<dbReference type="PANTHER" id="PTHR21301">
    <property type="entry name" value="REVERSE TRANSCRIPTASE"/>
    <property type="match status" value="1"/>
</dbReference>
<dbReference type="EMBL" id="CM004476">
    <property type="protein sequence ID" value="OCT77270.1"/>
    <property type="molecule type" value="Genomic_DNA"/>
</dbReference>
<accession>A0A974HGP5</accession>
<dbReference type="InterPro" id="IPR035901">
    <property type="entry name" value="GIY-YIG_endonuc_sf"/>
</dbReference>
<evidence type="ECO:0008006" key="3">
    <source>
        <dbReference type="Google" id="ProtNLM"/>
    </source>
</evidence>
<dbReference type="Gene3D" id="3.40.1440.10">
    <property type="entry name" value="GIY-YIG endonuclease"/>
    <property type="match status" value="1"/>
</dbReference>
<protein>
    <recommendedName>
        <fullName evidence="3">GIY-YIG domain-containing protein</fullName>
    </recommendedName>
</protein>